<dbReference type="Pfam" id="PF13262">
    <property type="entry name" value="DUF4054"/>
    <property type="match status" value="1"/>
</dbReference>
<reference evidence="2" key="1">
    <citation type="submission" date="2016-04" db="EMBL/GenBank/DDBJ databases">
        <authorList>
            <person name="Evans L.H."/>
            <person name="Alamgir A."/>
            <person name="Owens N."/>
            <person name="Weber N.D."/>
            <person name="Virtaneva K."/>
            <person name="Barbian K."/>
            <person name="Babar A."/>
            <person name="Rosenke K."/>
        </authorList>
    </citation>
    <scope>NUCLEOTIDE SEQUENCE</scope>
    <source>
        <strain evidence="2">86</strain>
    </source>
</reference>
<gene>
    <name evidence="2" type="ORF">KL86DPRO_10885</name>
</gene>
<sequence>MLTVQGFRESFPQFTEELFPDGRVSFYLNLAGKQLDRARWDDWWLEGCYLHAAHDLTLEREAIKSKDGTGGITAAAGPVVSTSKAVGGVSKSEGRAGTASSDDPEAGEYNLTWYGKKYWKMRHMVGAGGLQL</sequence>
<evidence type="ECO:0000256" key="1">
    <source>
        <dbReference type="SAM" id="MobiDB-lite"/>
    </source>
</evidence>
<dbReference type="EMBL" id="FLUQ01000001">
    <property type="protein sequence ID" value="SBV95538.1"/>
    <property type="molecule type" value="Genomic_DNA"/>
</dbReference>
<dbReference type="AlphaFoldDB" id="A0A212J7Y0"/>
<proteinExistence type="predicted"/>
<accession>A0A212J7Y0</accession>
<protein>
    <submittedName>
        <fullName evidence="2">Uncharacterized protein</fullName>
    </submittedName>
</protein>
<organism evidence="2">
    <name type="scientific">uncultured delta proteobacterium</name>
    <dbReference type="NCBI Taxonomy" id="34034"/>
    <lineage>
        <taxon>Bacteria</taxon>
        <taxon>Deltaproteobacteria</taxon>
        <taxon>environmental samples</taxon>
    </lineage>
</organism>
<feature type="region of interest" description="Disordered" evidence="1">
    <location>
        <begin position="83"/>
        <end position="105"/>
    </location>
</feature>
<name>A0A212J7Y0_9DELT</name>
<dbReference type="InterPro" id="IPR025127">
    <property type="entry name" value="DUF4054"/>
</dbReference>
<evidence type="ECO:0000313" key="2">
    <source>
        <dbReference type="EMBL" id="SBV95538.1"/>
    </source>
</evidence>